<evidence type="ECO:0000313" key="2">
    <source>
        <dbReference type="EMBL" id="APV34858.1"/>
    </source>
</evidence>
<evidence type="ECO:0000313" key="3">
    <source>
        <dbReference type="Proteomes" id="UP000185674"/>
    </source>
</evidence>
<feature type="transmembrane region" description="Helical" evidence="1">
    <location>
        <begin position="167"/>
        <end position="184"/>
    </location>
</feature>
<keyword evidence="1" id="KW-0812">Transmembrane</keyword>
<dbReference type="AlphaFoldDB" id="A0A1P8EF84"/>
<reference evidence="2 3" key="1">
    <citation type="submission" date="2016-08" db="EMBL/GenBank/DDBJ databases">
        <title>Complete genome sequence of Acinetobacter baylyi strain GFJ2.</title>
        <authorList>
            <person name="Tabata M."/>
            <person name="Kuboki S."/>
            <person name="Gibu N."/>
            <person name="Kinouchi Y."/>
            <person name="Vangnai A."/>
            <person name="Kasai D."/>
            <person name="Fukuda M."/>
        </authorList>
    </citation>
    <scope>NUCLEOTIDE SEQUENCE [LARGE SCALE GENOMIC DNA]</scope>
    <source>
        <strain evidence="2 3">GFJ2</strain>
    </source>
</reference>
<feature type="transmembrane region" description="Helical" evidence="1">
    <location>
        <begin position="14"/>
        <end position="40"/>
    </location>
</feature>
<dbReference type="EMBL" id="CP016896">
    <property type="protein sequence ID" value="APV34858.1"/>
    <property type="molecule type" value="Genomic_DNA"/>
</dbReference>
<feature type="transmembrane region" description="Helical" evidence="1">
    <location>
        <begin position="52"/>
        <end position="76"/>
    </location>
</feature>
<dbReference type="KEGG" id="asol:BEN76_01995"/>
<accession>A0A1P8EF84</accession>
<name>A0A1P8EF84_9GAMM</name>
<keyword evidence="1" id="KW-0472">Membrane</keyword>
<evidence type="ECO:0000256" key="1">
    <source>
        <dbReference type="SAM" id="Phobius"/>
    </source>
</evidence>
<dbReference type="Proteomes" id="UP000185674">
    <property type="component" value="Chromosome"/>
</dbReference>
<gene>
    <name evidence="2" type="ORF">BEN76_01995</name>
</gene>
<feature type="transmembrane region" description="Helical" evidence="1">
    <location>
        <begin position="127"/>
        <end position="146"/>
    </location>
</feature>
<proteinExistence type="predicted"/>
<sequence length="260" mass="30196">MKKFIVFFKENKEIIILIPTLLGGLYQILNIVILVGMPYVRYFSVSQVIPDGLLISIAIFWIYIAFQILLIFYKEVSKKIEDEKKHCFLFNAFYIIFLCSFGAYIIYIMSLENDFSNFGSVLTRYTAYAGGTLFIWGGIKHFLMVTSLDNWIKSKLSNINGDRKSKWIILFIIICLGIFIKIVPNEIGIINEIFIKVSNFENYSSFSKEIQKTYGMKSEPQLLYINKDYAFFKIPNKIPEKEGKILVLDAKSLTEIKKRP</sequence>
<organism evidence="2 3">
    <name type="scientific">Acinetobacter soli</name>
    <dbReference type="NCBI Taxonomy" id="487316"/>
    <lineage>
        <taxon>Bacteria</taxon>
        <taxon>Pseudomonadati</taxon>
        <taxon>Pseudomonadota</taxon>
        <taxon>Gammaproteobacteria</taxon>
        <taxon>Moraxellales</taxon>
        <taxon>Moraxellaceae</taxon>
        <taxon>Acinetobacter</taxon>
    </lineage>
</organism>
<keyword evidence="1" id="KW-1133">Transmembrane helix</keyword>
<protein>
    <submittedName>
        <fullName evidence="2">Uncharacterized protein</fullName>
    </submittedName>
</protein>
<dbReference type="RefSeq" id="WP_076032103.1">
    <property type="nucleotide sequence ID" value="NZ_CP016896.1"/>
</dbReference>
<feature type="transmembrane region" description="Helical" evidence="1">
    <location>
        <begin position="88"/>
        <end position="107"/>
    </location>
</feature>